<organism evidence="1 2">
    <name type="scientific">Bauhinia variegata</name>
    <name type="common">Purple orchid tree</name>
    <name type="synonym">Phanera variegata</name>
    <dbReference type="NCBI Taxonomy" id="167791"/>
    <lineage>
        <taxon>Eukaryota</taxon>
        <taxon>Viridiplantae</taxon>
        <taxon>Streptophyta</taxon>
        <taxon>Embryophyta</taxon>
        <taxon>Tracheophyta</taxon>
        <taxon>Spermatophyta</taxon>
        <taxon>Magnoliopsida</taxon>
        <taxon>eudicotyledons</taxon>
        <taxon>Gunneridae</taxon>
        <taxon>Pentapetalae</taxon>
        <taxon>rosids</taxon>
        <taxon>fabids</taxon>
        <taxon>Fabales</taxon>
        <taxon>Fabaceae</taxon>
        <taxon>Cercidoideae</taxon>
        <taxon>Cercideae</taxon>
        <taxon>Bauhiniinae</taxon>
        <taxon>Bauhinia</taxon>
    </lineage>
</organism>
<protein>
    <submittedName>
        <fullName evidence="1">Uncharacterized protein</fullName>
    </submittedName>
</protein>
<evidence type="ECO:0000313" key="1">
    <source>
        <dbReference type="EMBL" id="KAI4295765.1"/>
    </source>
</evidence>
<evidence type="ECO:0000313" key="2">
    <source>
        <dbReference type="Proteomes" id="UP000828941"/>
    </source>
</evidence>
<gene>
    <name evidence="1" type="ORF">L6164_035775</name>
</gene>
<name>A0ACB9KF18_BAUVA</name>
<dbReference type="EMBL" id="CM039439">
    <property type="protein sequence ID" value="KAI4295765.1"/>
    <property type="molecule type" value="Genomic_DNA"/>
</dbReference>
<sequence length="592" mass="66101">MEFLASGVLEKVFCEMGMGKKAKEDQKPFLLQIRSIIPVSAEGDFWPNQGFYLKVSDSSHALFASLPQEQNEMVLCNKLRLGQLIYVEELELSDPVPMLRGIKAVPGRFPCLGNPQDLVSIEKLENLRGLSNSVLKMESPVSQEKKPRERSRFSKVRPAENTGRISGYCNVQKDISDVKKVIQEYESDFVDITISPSSSTPAKRKSWNRRESLDANVVKQGMRPADRSYSASTSPPPAPKYDSSEENSKSRTRVKHNGSATKSIRSSNKTTTSSKVKYCEKSIDPASIFSSGSDKKKKEKRILWSSLPSVLAKHGKEVLRLKEAAVLAAVDVLQEAAAAERILKCLSSYSMLQLAKADNHLPSVDKFFNLQNDMNQTLLIVQSLKSISSLKENDGDPNSPGSVSEALKLALERKKNATSWVKAALLSDLNPISSSDTISFHATNTTKKPITDFNQKTKGMSLARMQRNNEMHTGWAAECNSPDWVKGSTIDAAAQLSSTLQDECKKWFLAHVEDYLDEVKSRTLFKSSDIEVAEMMRQIKKVNDWLDMMVGRKDGSIFRDSELKAYGRVRDKIYAILLQNVERSAMALEHTN</sequence>
<reference evidence="1 2" key="1">
    <citation type="journal article" date="2022" name="DNA Res.">
        <title>Chromosomal-level genome assembly of the orchid tree Bauhinia variegata (Leguminosae; Cercidoideae) supports the allotetraploid origin hypothesis of Bauhinia.</title>
        <authorList>
            <person name="Zhong Y."/>
            <person name="Chen Y."/>
            <person name="Zheng D."/>
            <person name="Pang J."/>
            <person name="Liu Y."/>
            <person name="Luo S."/>
            <person name="Meng S."/>
            <person name="Qian L."/>
            <person name="Wei D."/>
            <person name="Dai S."/>
            <person name="Zhou R."/>
        </authorList>
    </citation>
    <scope>NUCLEOTIDE SEQUENCE [LARGE SCALE GENOMIC DNA]</scope>
    <source>
        <strain evidence="1">BV-YZ2020</strain>
    </source>
</reference>
<comment type="caution">
    <text evidence="1">The sequence shown here is derived from an EMBL/GenBank/DDBJ whole genome shotgun (WGS) entry which is preliminary data.</text>
</comment>
<accession>A0ACB9KF18</accession>
<keyword evidence="2" id="KW-1185">Reference proteome</keyword>
<dbReference type="Proteomes" id="UP000828941">
    <property type="component" value="Chromosome 14"/>
</dbReference>
<proteinExistence type="predicted"/>